<accession>A0A2I0J5D8</accession>
<evidence type="ECO:0000313" key="2">
    <source>
        <dbReference type="Proteomes" id="UP000233551"/>
    </source>
</evidence>
<protein>
    <submittedName>
        <fullName evidence="1">Uncharacterized protein</fullName>
    </submittedName>
</protein>
<dbReference type="STRING" id="22663.A0A2I0J5D8"/>
<keyword evidence="2" id="KW-1185">Reference proteome</keyword>
<dbReference type="Proteomes" id="UP000233551">
    <property type="component" value="Unassembled WGS sequence"/>
</dbReference>
<dbReference type="AlphaFoldDB" id="A0A2I0J5D8"/>
<dbReference type="InterPro" id="IPR040420">
    <property type="entry name" value="At1g76660-like"/>
</dbReference>
<name>A0A2I0J5D8_PUNGR</name>
<evidence type="ECO:0000313" key="1">
    <source>
        <dbReference type="EMBL" id="PKI50946.1"/>
    </source>
</evidence>
<reference evidence="1 2" key="1">
    <citation type="submission" date="2017-11" db="EMBL/GenBank/DDBJ databases">
        <title>De-novo sequencing of pomegranate (Punica granatum L.) genome.</title>
        <authorList>
            <person name="Akparov Z."/>
            <person name="Amiraslanov A."/>
            <person name="Hajiyeva S."/>
            <person name="Abbasov M."/>
            <person name="Kaur K."/>
            <person name="Hamwieh A."/>
            <person name="Solovyev V."/>
            <person name="Salamov A."/>
            <person name="Braich B."/>
            <person name="Kosarev P."/>
            <person name="Mahmoud A."/>
            <person name="Hajiyev E."/>
            <person name="Babayeva S."/>
            <person name="Izzatullayeva V."/>
            <person name="Mammadov A."/>
            <person name="Mammadov A."/>
            <person name="Sharifova S."/>
            <person name="Ojaghi J."/>
            <person name="Eynullazada K."/>
            <person name="Bayramov B."/>
            <person name="Abdulazimova A."/>
            <person name="Shahmuradov I."/>
        </authorList>
    </citation>
    <scope>NUCLEOTIDE SEQUENCE [LARGE SCALE GENOMIC DNA]</scope>
    <source>
        <strain evidence="2">cv. AG2017</strain>
        <tissue evidence="1">Leaf</tissue>
    </source>
</reference>
<dbReference type="PANTHER" id="PTHR31798">
    <property type="entry name" value="HYDROXYPROLINE-RICH GLYCOPROTEIN-LIKE"/>
    <property type="match status" value="1"/>
</dbReference>
<organism evidence="1 2">
    <name type="scientific">Punica granatum</name>
    <name type="common">Pomegranate</name>
    <dbReference type="NCBI Taxonomy" id="22663"/>
    <lineage>
        <taxon>Eukaryota</taxon>
        <taxon>Viridiplantae</taxon>
        <taxon>Streptophyta</taxon>
        <taxon>Embryophyta</taxon>
        <taxon>Tracheophyta</taxon>
        <taxon>Spermatophyta</taxon>
        <taxon>Magnoliopsida</taxon>
        <taxon>eudicotyledons</taxon>
        <taxon>Gunneridae</taxon>
        <taxon>Pentapetalae</taxon>
        <taxon>rosids</taxon>
        <taxon>malvids</taxon>
        <taxon>Myrtales</taxon>
        <taxon>Lythraceae</taxon>
        <taxon>Punica</taxon>
    </lineage>
</organism>
<sequence length="449" mass="47851">MRNARRGGGGGGGGDSRAAGVNNAALETISAAATAIAAVENRAPQATSVQKRRWGGCWSSYWCFGSHNNRKRIGHAILGPESSNPPADVQSHTQTTAIVLPFVAPPSSPASFFQSEPPSVTQSPSGLLSLNSVSASMYSPRGPHSIFAIGPYANETQLVSPPVFSAFTTEPSTAPFTPPPESVHMTTPSSPEVPFAQLLDPNPRNGNGFLGFPFCQYEFPFYQLSPGSPMGHLISPGSGFSVSGTSSPFAGCELPAIPPNFLDFLANKTPKLLELENQSAHEWGSRPDSGSLTPDAARPQSRDGSLRDAKVAPYPELHEECRNDDAMVGNQKESLELPAEEVERCAEAEAIALAKEVTKEESKCAESEISTCTGGEAPTDHEKIRQHRRYRSITLGSSRDFNFDNTDEQDATSKPKTGSASCTGEKVLEEENGPTKNWSFFPAIHSGVS</sequence>
<dbReference type="OrthoDB" id="1927968at2759"/>
<dbReference type="GeneID" id="116203936"/>
<gene>
    <name evidence="1" type="ORF">CRG98_028676</name>
</gene>
<proteinExistence type="predicted"/>
<dbReference type="PANTHER" id="PTHR31798:SF2">
    <property type="entry name" value="HYDROXYPROLINE-RICH GLYCOPROTEIN FAMILY PROTEIN"/>
    <property type="match status" value="1"/>
</dbReference>
<dbReference type="EMBL" id="PGOL01002071">
    <property type="protein sequence ID" value="PKI50946.1"/>
    <property type="molecule type" value="Genomic_DNA"/>
</dbReference>
<comment type="caution">
    <text evidence="1">The sequence shown here is derived from an EMBL/GenBank/DDBJ whole genome shotgun (WGS) entry which is preliminary data.</text>
</comment>